<comment type="pathway">
    <text evidence="2">Siderophore biosynthesis.</text>
</comment>
<dbReference type="AlphaFoldDB" id="N6WYZ0"/>
<accession>N6WYZ0</accession>
<proteinExistence type="predicted"/>
<dbReference type="FunFam" id="3.40.630.30:FF:000256">
    <property type="entry name" value="Putative lysine N-acyltransferase C17G9.06c"/>
    <property type="match status" value="1"/>
</dbReference>
<dbReference type="PATRIC" id="fig|626887.3.peg.705"/>
<evidence type="ECO:0000256" key="4">
    <source>
        <dbReference type="ARBA" id="ARBA00022679"/>
    </source>
</evidence>
<dbReference type="PANTHER" id="PTHR31438">
    <property type="entry name" value="LYSINE N-ACYLTRANSFERASE C17G9.06C-RELATED"/>
    <property type="match status" value="1"/>
</dbReference>
<evidence type="ECO:0000256" key="2">
    <source>
        <dbReference type="ARBA" id="ARBA00004924"/>
    </source>
</evidence>
<dbReference type="InterPro" id="IPR019432">
    <property type="entry name" value="Acyltransferase_MbtK/IucB-like"/>
</dbReference>
<dbReference type="RefSeq" id="WP_040883919.1">
    <property type="nucleotide sequence ID" value="NZ_AP028878.1"/>
</dbReference>
<name>N6WYZ0_9GAMM</name>
<keyword evidence="4 6" id="KW-0808">Transferase</keyword>
<keyword evidence="7" id="KW-1185">Reference proteome</keyword>
<feature type="domain" description="Acyltransferase MbtK/IucB-like conserved" evidence="5">
    <location>
        <begin position="168"/>
        <end position="215"/>
    </location>
</feature>
<dbReference type="GO" id="GO:0005737">
    <property type="term" value="C:cytoplasm"/>
    <property type="evidence" value="ECO:0007669"/>
    <property type="project" value="UniProtKB-SubCell"/>
</dbReference>
<dbReference type="OrthoDB" id="9087497at2"/>
<dbReference type="Pfam" id="PF13523">
    <property type="entry name" value="Acetyltransf_8"/>
    <property type="match status" value="1"/>
</dbReference>
<reference evidence="6 7" key="1">
    <citation type="journal article" date="2013" name="Genome Announc.">
        <title>Genome Sequence of the Polycyclic Aromatic Hydrocarbon-Degrading Bacterium Strain Marinobacter nanhaiticus D15-8WT.</title>
        <authorList>
            <person name="Cui Z."/>
            <person name="Gao W."/>
            <person name="Li Q."/>
            <person name="Xu G."/>
            <person name="Zheng L."/>
        </authorList>
    </citation>
    <scope>NUCLEOTIDE SEQUENCE [LARGE SCALE GENOMIC DNA]</scope>
    <source>
        <strain evidence="6 7">D15-8W</strain>
    </source>
</reference>
<dbReference type="InterPro" id="IPR016181">
    <property type="entry name" value="Acyl_CoA_acyltransferase"/>
</dbReference>
<gene>
    <name evidence="6" type="ORF">J057_03590</name>
</gene>
<dbReference type="SMART" id="SM01006">
    <property type="entry name" value="AlcB"/>
    <property type="match status" value="1"/>
</dbReference>
<evidence type="ECO:0000256" key="3">
    <source>
        <dbReference type="ARBA" id="ARBA00022490"/>
    </source>
</evidence>
<evidence type="ECO:0000313" key="6">
    <source>
        <dbReference type="EMBL" id="ENO16756.2"/>
    </source>
</evidence>
<evidence type="ECO:0000256" key="1">
    <source>
        <dbReference type="ARBA" id="ARBA00004496"/>
    </source>
</evidence>
<protein>
    <submittedName>
        <fullName evidence="6">N-acetyltransferase</fullName>
    </submittedName>
</protein>
<comment type="caution">
    <text evidence="6">The sequence shown here is derived from an EMBL/GenBank/DDBJ whole genome shotgun (WGS) entry which is preliminary data.</text>
</comment>
<keyword evidence="3" id="KW-0963">Cytoplasm</keyword>
<evidence type="ECO:0000259" key="5">
    <source>
        <dbReference type="SMART" id="SM01006"/>
    </source>
</evidence>
<dbReference type="STRING" id="626887.J057_03590"/>
<dbReference type="PANTHER" id="PTHR31438:SF1">
    <property type="entry name" value="LYSINE N-ACYLTRANSFERASE C17G9.06C-RELATED"/>
    <property type="match status" value="1"/>
</dbReference>
<sequence length="338" mass="38995">MQSLNTNVLPLPDGQTLRATRSDDRVTVALESQPLMQFRLSTTELGLAVSVLEYDASDQRQAVWAACYWLFANHPECSKLVWEGLEAAPELLRSGLVAPSSAADDTLQSSRTQFWQAAGPWVRTESSAGYPQVIVMNNGVRFPQRPPKPIGEVYRRYDARLGSWISLRTLDVDADLERFNRWQNMPRVEEFWEEGGSLEEHRTHLQALAADPHCLQLIGCFDDEPFGFFDTYWAREDRIGPYYESDHYDRGIHMLVGEDHHRGPHKVASWLPALVHYLFLDEPRTRTIVSEPRSDNDRMINHLQRVGFHRQKDFDFPHKRAAMMALTRECFFDRCTIC</sequence>
<dbReference type="GO" id="GO:0019290">
    <property type="term" value="P:siderophore biosynthetic process"/>
    <property type="evidence" value="ECO:0007669"/>
    <property type="project" value="InterPro"/>
</dbReference>
<organism evidence="6 7">
    <name type="scientific">Marinobacter nanhaiticus D15-8W</name>
    <dbReference type="NCBI Taxonomy" id="626887"/>
    <lineage>
        <taxon>Bacteria</taxon>
        <taxon>Pseudomonadati</taxon>
        <taxon>Pseudomonadota</taxon>
        <taxon>Gammaproteobacteria</taxon>
        <taxon>Pseudomonadales</taxon>
        <taxon>Marinobacteraceae</taxon>
        <taxon>Marinobacter</taxon>
    </lineage>
</organism>
<dbReference type="eggNOG" id="COG1670">
    <property type="taxonomic scope" value="Bacteria"/>
</dbReference>
<dbReference type="Proteomes" id="UP000013165">
    <property type="component" value="Unassembled WGS sequence"/>
</dbReference>
<dbReference type="HOGENOM" id="CLU_039848_0_0_6"/>
<dbReference type="SUPFAM" id="SSF55729">
    <property type="entry name" value="Acyl-CoA N-acyltransferases (Nat)"/>
    <property type="match status" value="1"/>
</dbReference>
<comment type="subcellular location">
    <subcellularLocation>
        <location evidence="1">Cytoplasm</location>
    </subcellularLocation>
</comment>
<dbReference type="Gene3D" id="3.40.630.30">
    <property type="match status" value="1"/>
</dbReference>
<dbReference type="GO" id="GO:0016410">
    <property type="term" value="F:N-acyltransferase activity"/>
    <property type="evidence" value="ECO:0007669"/>
    <property type="project" value="TreeGrafter"/>
</dbReference>
<dbReference type="EMBL" id="APLQ01000010">
    <property type="protein sequence ID" value="ENO16756.2"/>
    <property type="molecule type" value="Genomic_DNA"/>
</dbReference>
<evidence type="ECO:0000313" key="7">
    <source>
        <dbReference type="Proteomes" id="UP000013165"/>
    </source>
</evidence>